<comment type="caution">
    <text evidence="6">The sequence shown here is derived from an EMBL/GenBank/DDBJ whole genome shotgun (WGS) entry which is preliminary data.</text>
</comment>
<feature type="domain" description="Cystatin" evidence="5">
    <location>
        <begin position="48"/>
        <end position="138"/>
    </location>
</feature>
<evidence type="ECO:0000256" key="2">
    <source>
        <dbReference type="ARBA" id="ARBA00022704"/>
    </source>
</evidence>
<dbReference type="InterPro" id="IPR046350">
    <property type="entry name" value="Cystatin_sf"/>
</dbReference>
<sequence>MKKQEQRWQRSTFCSMVTLSVLIVGAFVILRAYYSWDNKSMGVQREGSLVGGYQDVNLGENRAELDDIAQYAVEEYNKNEGKHLSFQRLVSAKSKVVAGIKYLLVIEAHGDANVKLYEAEVWLKPWEHLKFLQHFRPHNKSSSGNFTPFIHGCQIPFCFKIGNLLLHF</sequence>
<dbReference type="SUPFAM" id="SSF54403">
    <property type="entry name" value="Cystatin/monellin"/>
    <property type="match status" value="1"/>
</dbReference>
<feature type="transmembrane region" description="Helical" evidence="4">
    <location>
        <begin position="12"/>
        <end position="34"/>
    </location>
</feature>
<dbReference type="SMART" id="SM00043">
    <property type="entry name" value="CY"/>
    <property type="match status" value="1"/>
</dbReference>
<dbReference type="AlphaFoldDB" id="A0ABD3GJ11"/>
<name>A0ABD3GJ11_9MARC</name>
<dbReference type="PANTHER" id="PTHR11413:SF103">
    <property type="entry name" value="CYSTEINE PROTEINASE INHIBITOR 12"/>
    <property type="match status" value="1"/>
</dbReference>
<reference evidence="6 7" key="1">
    <citation type="submission" date="2024-09" db="EMBL/GenBank/DDBJ databases">
        <title>Chromosome-scale assembly of Riccia sorocarpa.</title>
        <authorList>
            <person name="Paukszto L."/>
        </authorList>
    </citation>
    <scope>NUCLEOTIDE SEQUENCE [LARGE SCALE GENOMIC DNA]</scope>
    <source>
        <strain evidence="6">LP-2024</strain>
        <tissue evidence="6">Aerial parts of the thallus</tissue>
    </source>
</reference>
<dbReference type="CDD" id="cd00042">
    <property type="entry name" value="CY"/>
    <property type="match status" value="1"/>
</dbReference>
<evidence type="ECO:0000313" key="7">
    <source>
        <dbReference type="Proteomes" id="UP001633002"/>
    </source>
</evidence>
<dbReference type="PANTHER" id="PTHR11413">
    <property type="entry name" value="CYSTATIN FAMILY MEMBER"/>
    <property type="match status" value="1"/>
</dbReference>
<evidence type="ECO:0000256" key="1">
    <source>
        <dbReference type="ARBA" id="ARBA00022690"/>
    </source>
</evidence>
<keyword evidence="2 3" id="KW-0789">Thiol protease inhibitor</keyword>
<dbReference type="EMBL" id="JBJQOH010000007">
    <property type="protein sequence ID" value="KAL3679183.1"/>
    <property type="molecule type" value="Genomic_DNA"/>
</dbReference>
<dbReference type="Gene3D" id="3.10.450.10">
    <property type="match status" value="1"/>
</dbReference>
<protein>
    <recommendedName>
        <fullName evidence="3">Cysteine proteinase inhibitor</fullName>
    </recommendedName>
</protein>
<dbReference type="Proteomes" id="UP001633002">
    <property type="component" value="Unassembled WGS sequence"/>
</dbReference>
<evidence type="ECO:0000313" key="6">
    <source>
        <dbReference type="EMBL" id="KAL3679183.1"/>
    </source>
</evidence>
<keyword evidence="7" id="KW-1185">Reference proteome</keyword>
<evidence type="ECO:0000256" key="3">
    <source>
        <dbReference type="RuleBase" id="RU362130"/>
    </source>
</evidence>
<gene>
    <name evidence="6" type="ORF">R1sor_022139</name>
</gene>
<proteinExistence type="inferred from homology"/>
<keyword evidence="1 3" id="KW-0646">Protease inhibitor</keyword>
<dbReference type="InterPro" id="IPR000010">
    <property type="entry name" value="Cystatin_dom"/>
</dbReference>
<dbReference type="GO" id="GO:0004869">
    <property type="term" value="F:cysteine-type endopeptidase inhibitor activity"/>
    <property type="evidence" value="ECO:0007669"/>
    <property type="project" value="UniProtKB-KW"/>
</dbReference>
<keyword evidence="4" id="KW-0812">Transmembrane</keyword>
<dbReference type="Pfam" id="PF16845">
    <property type="entry name" value="SQAPI"/>
    <property type="match status" value="1"/>
</dbReference>
<keyword evidence="4" id="KW-1133">Transmembrane helix</keyword>
<organism evidence="6 7">
    <name type="scientific">Riccia sorocarpa</name>
    <dbReference type="NCBI Taxonomy" id="122646"/>
    <lineage>
        <taxon>Eukaryota</taxon>
        <taxon>Viridiplantae</taxon>
        <taxon>Streptophyta</taxon>
        <taxon>Embryophyta</taxon>
        <taxon>Marchantiophyta</taxon>
        <taxon>Marchantiopsida</taxon>
        <taxon>Marchantiidae</taxon>
        <taxon>Marchantiales</taxon>
        <taxon>Ricciaceae</taxon>
        <taxon>Riccia</taxon>
    </lineage>
</organism>
<comment type="similarity">
    <text evidence="3">Belongs to the cystatin family. Phytocystatin subfamily.</text>
</comment>
<keyword evidence="4" id="KW-0472">Membrane</keyword>
<evidence type="ECO:0000256" key="4">
    <source>
        <dbReference type="SAM" id="Phobius"/>
    </source>
</evidence>
<dbReference type="InterPro" id="IPR027214">
    <property type="entry name" value="Cystatin"/>
</dbReference>
<evidence type="ECO:0000259" key="5">
    <source>
        <dbReference type="SMART" id="SM00043"/>
    </source>
</evidence>
<accession>A0ABD3GJ11</accession>